<evidence type="ECO:0000313" key="2">
    <source>
        <dbReference type="Proteomes" id="UP000238701"/>
    </source>
</evidence>
<proteinExistence type="predicted"/>
<organism evidence="1 2">
    <name type="scientific">Candidatus Sulfotelmatobacter kueseliae</name>
    <dbReference type="NCBI Taxonomy" id="2042962"/>
    <lineage>
        <taxon>Bacteria</taxon>
        <taxon>Pseudomonadati</taxon>
        <taxon>Acidobacteriota</taxon>
        <taxon>Terriglobia</taxon>
        <taxon>Terriglobales</taxon>
        <taxon>Candidatus Korobacteraceae</taxon>
        <taxon>Candidatus Sulfotelmatobacter</taxon>
    </lineage>
</organism>
<accession>A0A2U3KDQ2</accession>
<evidence type="ECO:0000313" key="1">
    <source>
        <dbReference type="EMBL" id="SPF37773.1"/>
    </source>
</evidence>
<dbReference type="Proteomes" id="UP000238701">
    <property type="component" value="Unassembled WGS sequence"/>
</dbReference>
<reference evidence="2" key="1">
    <citation type="submission" date="2018-02" db="EMBL/GenBank/DDBJ databases">
        <authorList>
            <person name="Hausmann B."/>
        </authorList>
    </citation>
    <scope>NUCLEOTIDE SEQUENCE [LARGE SCALE GENOMIC DNA]</scope>
    <source>
        <strain evidence="2">Peat soil MAG SbA1</strain>
    </source>
</reference>
<dbReference type="AlphaFoldDB" id="A0A2U3KDQ2"/>
<sequence length="54" mass="6297">MYIKMESVYIRWYPSERKAGHFHANGKESVTQALSVGFRENQARSKSFASEDRD</sequence>
<gene>
    <name evidence="1" type="ORF">SBA1_1800005</name>
</gene>
<name>A0A2U3KDQ2_9BACT</name>
<protein>
    <submittedName>
        <fullName evidence="1">Uncharacterized protein</fullName>
    </submittedName>
</protein>
<dbReference type="EMBL" id="OMOD01000091">
    <property type="protein sequence ID" value="SPF37773.1"/>
    <property type="molecule type" value="Genomic_DNA"/>
</dbReference>